<dbReference type="FunCoup" id="Q754W5">
    <property type="interactions" value="27"/>
</dbReference>
<dbReference type="OMA" id="HFRIESL"/>
<dbReference type="OrthoDB" id="4061472at2759"/>
<dbReference type="GO" id="GO:0005737">
    <property type="term" value="C:cytoplasm"/>
    <property type="evidence" value="ECO:0000318"/>
    <property type="project" value="GO_Central"/>
</dbReference>
<dbReference type="GO" id="GO:0005886">
    <property type="term" value="C:plasma membrane"/>
    <property type="evidence" value="ECO:0000318"/>
    <property type="project" value="GO_Central"/>
</dbReference>
<organism evidence="1 2">
    <name type="scientific">Eremothecium gossypii (strain ATCC 10895 / CBS 109.51 / FGSC 9923 / NRRL Y-1056)</name>
    <name type="common">Yeast</name>
    <name type="synonym">Ashbya gossypii</name>
    <dbReference type="NCBI Taxonomy" id="284811"/>
    <lineage>
        <taxon>Eukaryota</taxon>
        <taxon>Fungi</taxon>
        <taxon>Dikarya</taxon>
        <taxon>Ascomycota</taxon>
        <taxon>Saccharomycotina</taxon>
        <taxon>Saccharomycetes</taxon>
        <taxon>Saccharomycetales</taxon>
        <taxon>Saccharomycetaceae</taxon>
        <taxon>Eremothecium</taxon>
    </lineage>
</organism>
<dbReference type="GeneID" id="4621732"/>
<dbReference type="GO" id="GO:0031625">
    <property type="term" value="F:ubiquitin protein ligase binding"/>
    <property type="evidence" value="ECO:0000318"/>
    <property type="project" value="GO_Central"/>
</dbReference>
<dbReference type="AlphaFoldDB" id="Q754W5"/>
<protein>
    <submittedName>
        <fullName evidence="1">AFL048Wp</fullName>
    </submittedName>
</protein>
<evidence type="ECO:0000313" key="2">
    <source>
        <dbReference type="Proteomes" id="UP000000591"/>
    </source>
</evidence>
<dbReference type="eggNOG" id="ENOG502S0PG">
    <property type="taxonomic scope" value="Eukaryota"/>
</dbReference>
<dbReference type="RefSeq" id="NP_985500.2">
    <property type="nucleotide sequence ID" value="NM_210854.2"/>
</dbReference>
<dbReference type="Gene3D" id="2.60.40.640">
    <property type="match status" value="1"/>
</dbReference>
<dbReference type="EMBL" id="AE016819">
    <property type="protein sequence ID" value="AAS53324.2"/>
    <property type="molecule type" value="Genomic_DNA"/>
</dbReference>
<dbReference type="KEGG" id="ago:AGOS_AFL048W"/>
<accession>Q754W5</accession>
<dbReference type="InParanoid" id="Q754W5"/>
<dbReference type="GO" id="GO:0030674">
    <property type="term" value="F:protein-macromolecule adaptor activity"/>
    <property type="evidence" value="ECO:0000318"/>
    <property type="project" value="GO_Central"/>
</dbReference>
<keyword evidence="2" id="KW-1185">Reference proteome</keyword>
<dbReference type="Proteomes" id="UP000000591">
    <property type="component" value="Chromosome VI"/>
</dbReference>
<dbReference type="HOGENOM" id="CLU_034951_0_0_1"/>
<evidence type="ECO:0000313" key="1">
    <source>
        <dbReference type="EMBL" id="AAS53324.2"/>
    </source>
</evidence>
<dbReference type="GO" id="GO:0070086">
    <property type="term" value="P:ubiquitin-dependent endocytosis"/>
    <property type="evidence" value="ECO:0000318"/>
    <property type="project" value="GO_Central"/>
</dbReference>
<dbReference type="GO" id="GO:0005829">
    <property type="term" value="C:cytosol"/>
    <property type="evidence" value="ECO:0000318"/>
    <property type="project" value="GO_Central"/>
</dbReference>
<sequence>MPIKKSILSSSRTEPYYAPCNQELSGTKCKVIQLKNLKCRGTLIKHKTPVPPILVFNSLNFENNPLMDVHDSANLRVQLVLSHDTCYLPGIFTQQESLATTTASARSSADDEMLLQSKSVFAGYVHITVKGQSGVLFQDLKVQLSGYSSEFVCLTQFGEKVVRLLKDLTSDSCSHLRPMIQDTIHFKPKLTLLSPGTYTYPFNFVLDPYHFHASIGTHLGSTQYRMELTCTIMRQKAQYETIFLSRPFAVKKTLPPGNLLRYDCVESQGTWRDGLLDYKIYLSTKLLEFDQPFQFHLHLVKGEAHQIEVQTIEVILEQNMLIPCVKKKDLHKPVAKAKSYMATNMFLLAKHSVTSKHDIQHILQFPDLLVSSSKQSIVMGKSLHPYYCEMSDTFGADRCKLKITHVLKAQVSLRLHDGGKVTNMLICLKLPVLLVDKDMSSGLHLPPYRESCSASAKDTLSTLCPTMSDDSRLCSSPPTYAELFDSAYPPAESSS</sequence>
<reference evidence="2" key="2">
    <citation type="journal article" date="2013" name="G3 (Bethesda)">
        <title>Genomes of Ashbya fungi isolated from insects reveal four mating-type loci, numerous translocations, lack of transposons, and distinct gene duplications.</title>
        <authorList>
            <person name="Dietrich F.S."/>
            <person name="Voegeli S."/>
            <person name="Kuo S."/>
            <person name="Philippsen P."/>
        </authorList>
    </citation>
    <scope>GENOME REANNOTATION</scope>
    <source>
        <strain evidence="2">ATCC 10895 / CBS 109.51 / FGSC 9923 / NRRL Y-1056</strain>
    </source>
</reference>
<dbReference type="InterPro" id="IPR014752">
    <property type="entry name" value="Arrestin-like_C"/>
</dbReference>
<gene>
    <name evidence="1" type="ORF">AGOS_AFL048W</name>
</gene>
<reference evidence="1 2" key="1">
    <citation type="journal article" date="2004" name="Science">
        <title>The Ashbya gossypii genome as a tool for mapping the ancient Saccharomyces cerevisiae genome.</title>
        <authorList>
            <person name="Dietrich F.S."/>
            <person name="Voegeli S."/>
            <person name="Brachat S."/>
            <person name="Lerch A."/>
            <person name="Gates K."/>
            <person name="Steiner S."/>
            <person name="Mohr C."/>
            <person name="Pohlmann R."/>
            <person name="Luedi P."/>
            <person name="Choi S."/>
            <person name="Wing R.A."/>
            <person name="Flavier A."/>
            <person name="Gaffney T.D."/>
            <person name="Philippsen P."/>
        </authorList>
    </citation>
    <scope>NUCLEOTIDE SEQUENCE [LARGE SCALE GENOMIC DNA]</scope>
    <source>
        <strain evidence="2">ATCC 10895 / CBS 109.51 / FGSC 9923 / NRRL Y-1056</strain>
    </source>
</reference>
<proteinExistence type="predicted"/>
<name>Q754W5_EREGS</name>